<evidence type="ECO:0000313" key="1">
    <source>
        <dbReference type="EMBL" id="ADJ29767.1"/>
    </source>
</evidence>
<gene>
    <name evidence="1" type="ordered locus">Nwat_3045</name>
</gene>
<name>D8KC96_NITWC</name>
<accession>D8KC96</accession>
<dbReference type="Proteomes" id="UP000000393">
    <property type="component" value="Chromosome"/>
</dbReference>
<evidence type="ECO:0000313" key="2">
    <source>
        <dbReference type="Proteomes" id="UP000000393"/>
    </source>
</evidence>
<dbReference type="EMBL" id="CP002086">
    <property type="protein sequence ID" value="ADJ29767.1"/>
    <property type="molecule type" value="Genomic_DNA"/>
</dbReference>
<dbReference type="AlphaFoldDB" id="D8KC96"/>
<dbReference type="RefSeq" id="WP_013221828.1">
    <property type="nucleotide sequence ID" value="NC_014315.1"/>
</dbReference>
<organism evidence="1 2">
    <name type="scientific">Nitrosococcus watsoni (strain C-113)</name>
    <dbReference type="NCBI Taxonomy" id="105559"/>
    <lineage>
        <taxon>Bacteria</taxon>
        <taxon>Pseudomonadati</taxon>
        <taxon>Pseudomonadota</taxon>
        <taxon>Gammaproteobacteria</taxon>
        <taxon>Chromatiales</taxon>
        <taxon>Chromatiaceae</taxon>
        <taxon>Nitrosococcus</taxon>
    </lineage>
</organism>
<sequence>MNLAILLKGACLLILAYGIVMLPAYLFQPYLLYLPNTPSRTVMGTPAQIGLTFETVTLTTEDGIVIKG</sequence>
<dbReference type="KEGG" id="nwa:Nwat_3045"/>
<dbReference type="HOGENOM" id="CLU_2789728_0_0_6"/>
<reference evidence="1 2" key="1">
    <citation type="submission" date="2010-06" db="EMBL/GenBank/DDBJ databases">
        <title>Complete sequence of chromosome of Nitrosococcus watsoni C-113.</title>
        <authorList>
            <consortium name="US DOE Joint Genome Institute"/>
            <person name="Lucas S."/>
            <person name="Copeland A."/>
            <person name="Lapidus A."/>
            <person name="Cheng J.-F."/>
            <person name="Bruce D."/>
            <person name="Goodwin L."/>
            <person name="Pitluck S."/>
            <person name="Malfatti S.A."/>
            <person name="Chain P.S.G."/>
            <person name="Land M."/>
            <person name="Hauser L."/>
            <person name="Kyrpides N."/>
            <person name="Ivanova N."/>
            <person name="Cambell M.A."/>
            <person name="Heidelberg J.F."/>
            <person name="Klotz M.G."/>
            <person name="Woyke T."/>
        </authorList>
    </citation>
    <scope>NUCLEOTIDE SEQUENCE [LARGE SCALE GENOMIC DNA]</scope>
    <source>
        <strain evidence="1 2">C-113</strain>
    </source>
</reference>
<dbReference type="eggNOG" id="COG1073">
    <property type="taxonomic scope" value="Bacteria"/>
</dbReference>
<keyword evidence="2" id="KW-1185">Reference proteome</keyword>
<proteinExistence type="predicted"/>
<protein>
    <submittedName>
        <fullName evidence="1">Uncharacterized protein</fullName>
    </submittedName>
</protein>